<accession>A0A7Y3W4C4</accession>
<comment type="caution">
    <text evidence="2">The sequence shown here is derived from an EMBL/GenBank/DDBJ whole genome shotgun (WGS) entry which is preliminary data.</text>
</comment>
<gene>
    <name evidence="2" type="ORF">HK107_03155</name>
</gene>
<evidence type="ECO:0000313" key="3">
    <source>
        <dbReference type="Proteomes" id="UP000536835"/>
    </source>
</evidence>
<dbReference type="Proteomes" id="UP000536835">
    <property type="component" value="Unassembled WGS sequence"/>
</dbReference>
<sequence length="102" mass="11270">MGNEYNNAFVAYCALLDSLKHSVDLSCSLARLGLVRHGHEDGFNDWVDSPSGKHLTGRDEFPPQFDDRARRLLARFTGTDSETFGPMPGFDDKGAPSPEKLV</sequence>
<keyword evidence="3" id="KW-1185">Reference proteome</keyword>
<name>A0A7Y3W4C4_9PROT</name>
<evidence type="ECO:0000313" key="2">
    <source>
        <dbReference type="EMBL" id="NNU15323.1"/>
    </source>
</evidence>
<dbReference type="EMBL" id="JABFCX010000002">
    <property type="protein sequence ID" value="NNU15323.1"/>
    <property type="molecule type" value="Genomic_DNA"/>
</dbReference>
<protein>
    <submittedName>
        <fullName evidence="2">Uncharacterized protein</fullName>
    </submittedName>
</protein>
<feature type="region of interest" description="Disordered" evidence="1">
    <location>
        <begin position="79"/>
        <end position="102"/>
    </location>
</feature>
<dbReference type="AlphaFoldDB" id="A0A7Y3W4C4"/>
<evidence type="ECO:0000256" key="1">
    <source>
        <dbReference type="SAM" id="MobiDB-lite"/>
    </source>
</evidence>
<organism evidence="2 3">
    <name type="scientific">Parvularcula mediterranea</name>
    <dbReference type="NCBI Taxonomy" id="2732508"/>
    <lineage>
        <taxon>Bacteria</taxon>
        <taxon>Pseudomonadati</taxon>
        <taxon>Pseudomonadota</taxon>
        <taxon>Alphaproteobacteria</taxon>
        <taxon>Parvularculales</taxon>
        <taxon>Parvularculaceae</taxon>
        <taxon>Parvularcula</taxon>
    </lineage>
</organism>
<proteinExistence type="predicted"/>
<reference evidence="2 3" key="1">
    <citation type="submission" date="2020-05" db="EMBL/GenBank/DDBJ databases">
        <title>Parvularcula mediterraneae sp. nov., isolated from polypropylene straw from shallow seawater of the seashore of Laganas in Zakynthos island, Greece.</title>
        <authorList>
            <person name="Szabo I."/>
            <person name="Al-Omari J."/>
            <person name="Rado J."/>
            <person name="Szerdahelyi G.S."/>
        </authorList>
    </citation>
    <scope>NUCLEOTIDE SEQUENCE [LARGE SCALE GENOMIC DNA]</scope>
    <source>
        <strain evidence="2 3">ZS-1/3</strain>
    </source>
</reference>